<dbReference type="EMBL" id="BK015797">
    <property type="protein sequence ID" value="DAE25340.1"/>
    <property type="molecule type" value="Genomic_DNA"/>
</dbReference>
<sequence>MKELNNGSSIPTSIDIKKALNEYKTNEQNLQDYSAYMMNFDMLFKRVALSYANALSFDMQIVCINAEDISDYNTSQYKKDKKKIEDFITHFDYKTEFRRVLQNIIVNETYFTWLRKSKAGNGRKARYCLQVMPQQYCMLTGYFDRGLLWSMNMNYFLQAGVDIDTYDPSLKKTFIRTMEAKGAPYIPSASIGNRDGQFALWADVDPSDGAFAFKFDTSNFNSVPFLAPYIKDVLRNEEIGALQYNKDIAAAHAILAGELRLFDNAKSGTKANQFAIDPKSVGAFMTKAKAGLGETVKLAALPTENTKWYQFQDTNSDSYEKQLTISAGLGSNISRVIYSSDRMSNAELQAALDEVYNTVRPVYGQFENFMDFYANRLTSKYKFHFIFDGSNYAHERNRRFDQLTKVADKGLVLPPSAWASVLGYNPVYFEKMLQESKSSGWVDEYSQLMANVNIGQQVGGDEGGRPRIADDTLTDSGSDSREDLMPDE</sequence>
<reference evidence="2" key="1">
    <citation type="journal article" date="2021" name="Proc. Natl. Acad. Sci. U.S.A.">
        <title>A Catalog of Tens of Thousands of Viruses from Human Metagenomes Reveals Hidden Associations with Chronic Diseases.</title>
        <authorList>
            <person name="Tisza M.J."/>
            <person name="Buck C.B."/>
        </authorList>
    </citation>
    <scope>NUCLEOTIDE SEQUENCE</scope>
    <source>
        <strain evidence="2">Ct6d71</strain>
    </source>
</reference>
<name>A0A8S5R331_9CAUD</name>
<feature type="compositionally biased region" description="Basic and acidic residues" evidence="1">
    <location>
        <begin position="478"/>
        <end position="488"/>
    </location>
</feature>
<accession>A0A8S5R331</accession>
<evidence type="ECO:0000256" key="1">
    <source>
        <dbReference type="SAM" id="MobiDB-lite"/>
    </source>
</evidence>
<organism evidence="2">
    <name type="scientific">Siphoviridae sp. ct6d71</name>
    <dbReference type="NCBI Taxonomy" id="2826298"/>
    <lineage>
        <taxon>Viruses</taxon>
        <taxon>Duplodnaviria</taxon>
        <taxon>Heunggongvirae</taxon>
        <taxon>Uroviricota</taxon>
        <taxon>Caudoviricetes</taxon>
    </lineage>
</organism>
<protein>
    <submittedName>
        <fullName evidence="2">Portal protein</fullName>
    </submittedName>
</protein>
<feature type="region of interest" description="Disordered" evidence="1">
    <location>
        <begin position="456"/>
        <end position="488"/>
    </location>
</feature>
<proteinExistence type="predicted"/>
<evidence type="ECO:0000313" key="2">
    <source>
        <dbReference type="EMBL" id="DAE25340.1"/>
    </source>
</evidence>